<sequence length="112" mass="13355">MKLHLYDICEAIELKSSQESISTKEDLKIIFKNQLISIEPSLVEFAFAYEELNNTYQLEAKMLIEEMISRFGDGYEHVPEKLIVDFLKEILKQKKLQDEKEVFKRKIIWLKK</sequence>
<evidence type="ECO:0000313" key="2">
    <source>
        <dbReference type="Proteomes" id="UP000646211"/>
    </source>
</evidence>
<proteinExistence type="predicted"/>
<keyword evidence="2" id="KW-1185">Reference proteome</keyword>
<accession>A0A930XWM4</accession>
<gene>
    <name evidence="1" type="ORF">IR213_12160</name>
</gene>
<dbReference type="AlphaFoldDB" id="A0A930XWM4"/>
<name>A0A930XWM4_9FLAO</name>
<dbReference type="EMBL" id="JADHEC010000028">
    <property type="protein sequence ID" value="MBF2709337.1"/>
    <property type="molecule type" value="Genomic_DNA"/>
</dbReference>
<dbReference type="RefSeq" id="WP_194312580.1">
    <property type="nucleotide sequence ID" value="NZ_JADHEC010000028.1"/>
</dbReference>
<evidence type="ECO:0000313" key="1">
    <source>
        <dbReference type="EMBL" id="MBF2709337.1"/>
    </source>
</evidence>
<reference evidence="1" key="1">
    <citation type="submission" date="2020-11" db="EMBL/GenBank/DDBJ databases">
        <title>Genome of Flavobacterium soyangense.</title>
        <authorList>
            <person name="Liu Q."/>
            <person name="Xin Y.-H."/>
        </authorList>
    </citation>
    <scope>NUCLEOTIDE SEQUENCE</scope>
    <source>
        <strain evidence="1">CGMCC 1.13493</strain>
    </source>
</reference>
<organism evidence="1 2">
    <name type="scientific">Flavobacterium soyangense</name>
    <dbReference type="NCBI Taxonomy" id="2023265"/>
    <lineage>
        <taxon>Bacteria</taxon>
        <taxon>Pseudomonadati</taxon>
        <taxon>Bacteroidota</taxon>
        <taxon>Flavobacteriia</taxon>
        <taxon>Flavobacteriales</taxon>
        <taxon>Flavobacteriaceae</taxon>
        <taxon>Flavobacterium</taxon>
    </lineage>
</organism>
<protein>
    <submittedName>
        <fullName evidence="1">Uncharacterized protein</fullName>
    </submittedName>
</protein>
<comment type="caution">
    <text evidence="1">The sequence shown here is derived from an EMBL/GenBank/DDBJ whole genome shotgun (WGS) entry which is preliminary data.</text>
</comment>
<dbReference type="Proteomes" id="UP000646211">
    <property type="component" value="Unassembled WGS sequence"/>
</dbReference>